<dbReference type="FunFam" id="1.10.730.10:FF:000011">
    <property type="entry name" value="Leucine--tRNA ligase chloroplastic/mitochondrial"/>
    <property type="match status" value="1"/>
</dbReference>
<sequence>MSENQTVPNGYHPQSIEPKWQAYWEEHKTFKTKEEPGKPKFYALDMFPYPSGAGLHVGHPEGYTATDIVSRFKRMKGYNVLHPMGWDAFGLPAEQHALDTGEHPRDITVKNINNFRRQIKSLGFSYDWDREISTTDPEYYKWTQWIFIQLYKRGLAYVAEMPVNWCPALGTVLANEEVIDGKSERGGHPVIRKPMRQWVLKITEYAERLLEDLEELDWSESIKDMQRNWIGKSEGAEVVFRVDGSDETLTVFTTRPDTLFGATYAVLAPEHELVEKITSAEQLAAVKAYQDQAARKSDLERTDLAKDKSGVFTGAYAVNPVNGAKIPVWIADYVLAGYGTGAIMAVPGHDQRDYEFAVKFDLPIIEVVQGGDLSKEAYSGEGPHVNSGFLDGMNKEEGIRTMIKWLEDNGHGRGKVTYRLRDWLFSRQRYWGEPIPILHLEDGTMKPVPEDQLPLVLPDIDQIKPSGTGESPLANVTEWVNTTDPETGLPARRETNTMPQWAGSCWYYLRFIDPHNDDIFCSLEKQKEWLPVDLYIGGVEHAVLHLLYARFWHKVLYDIGVVSTKEPFQKLVNQGMILGTNNEKMSKSRGNVINPDDIVNEYGADTLRIYEMFMGPLEATKPWNTNGVDGAHRFLSRVWRLFVAEDGSLNSKIADEGGSDDFKRTWHKTVKKVTEDMEGLRFNTVISQLMIFINEAYKTDVVPRAAAESFVQMLSPLAPHIAEELWQRLGHNDSITYAQWPTYEEAWTVEAEVEIVVQVNGKIVERTKISKDLDQAAMQEHALALPNVAAAVEGKTVRKVVAVPGKLVNIVAN</sequence>
<dbReference type="Gene3D" id="1.10.730.10">
    <property type="entry name" value="Isoleucyl-tRNA Synthetase, Domain 1"/>
    <property type="match status" value="1"/>
</dbReference>
<dbReference type="Gene3D" id="3.10.20.590">
    <property type="match status" value="1"/>
</dbReference>
<comment type="similarity">
    <text evidence="1 9 10">Belongs to the class-I aminoacyl-tRNA synthetase family.</text>
</comment>
<evidence type="ECO:0000256" key="2">
    <source>
        <dbReference type="ARBA" id="ARBA00022490"/>
    </source>
</evidence>
<keyword evidence="5 9" id="KW-0067">ATP-binding</keyword>
<comment type="caution">
    <text evidence="9">Lacks conserved residue(s) required for the propagation of feature annotation.</text>
</comment>
<feature type="domain" description="Methionyl/Valyl/Leucyl/Isoleucyl-tRNA synthetase anticodon-binding" evidence="12">
    <location>
        <begin position="665"/>
        <end position="774"/>
    </location>
</feature>
<dbReference type="Pfam" id="PF08264">
    <property type="entry name" value="Anticodon_1"/>
    <property type="match status" value="1"/>
</dbReference>
<evidence type="ECO:0000259" key="14">
    <source>
        <dbReference type="Pfam" id="PF13603"/>
    </source>
</evidence>
<dbReference type="SUPFAM" id="SSF50677">
    <property type="entry name" value="ValRS/IleRS/LeuRS editing domain"/>
    <property type="match status" value="1"/>
</dbReference>
<organism evidence="15 16">
    <name type="scientific">Paenibacillus yonginensis</name>
    <dbReference type="NCBI Taxonomy" id="1462996"/>
    <lineage>
        <taxon>Bacteria</taxon>
        <taxon>Bacillati</taxon>
        <taxon>Bacillota</taxon>
        <taxon>Bacilli</taxon>
        <taxon>Bacillales</taxon>
        <taxon>Paenibacillaceae</taxon>
        <taxon>Paenibacillus</taxon>
    </lineage>
</organism>
<dbReference type="InterPro" id="IPR002302">
    <property type="entry name" value="Leu-tRNA-ligase"/>
</dbReference>
<evidence type="ECO:0000256" key="9">
    <source>
        <dbReference type="HAMAP-Rule" id="MF_00049"/>
    </source>
</evidence>
<dbReference type="PANTHER" id="PTHR43740">
    <property type="entry name" value="LEUCYL-TRNA SYNTHETASE"/>
    <property type="match status" value="1"/>
</dbReference>
<dbReference type="OrthoDB" id="9810365at2"/>
<dbReference type="PROSITE" id="PS00178">
    <property type="entry name" value="AA_TRNA_LIGASE_I"/>
    <property type="match status" value="1"/>
</dbReference>
<evidence type="ECO:0000256" key="10">
    <source>
        <dbReference type="RuleBase" id="RU363035"/>
    </source>
</evidence>
<dbReference type="Pfam" id="PF13603">
    <property type="entry name" value="tRNA-synt_1_2"/>
    <property type="match status" value="1"/>
</dbReference>
<feature type="domain" description="Leucyl-tRNA synthetase editing" evidence="14">
    <location>
        <begin position="227"/>
        <end position="407"/>
    </location>
</feature>
<dbReference type="Gene3D" id="3.40.50.620">
    <property type="entry name" value="HUPs"/>
    <property type="match status" value="2"/>
</dbReference>
<dbReference type="EC" id="6.1.1.4" evidence="9"/>
<reference evidence="15 16" key="1">
    <citation type="submission" date="2016-01" db="EMBL/GenBank/DDBJ databases">
        <title>Complete Genome Sequence of Paenibacillus yonginensis DCY84, a novel Plant Growth-Promoting Bacteria with Elicitation of Induced Systemic Resistance.</title>
        <authorList>
            <person name="Kim Y.J."/>
            <person name="Yang D.C."/>
            <person name="Sukweenadhi J."/>
        </authorList>
    </citation>
    <scope>NUCLEOTIDE SEQUENCE [LARGE SCALE GENOMIC DNA]</scope>
    <source>
        <strain evidence="15 16">DCY84</strain>
    </source>
</reference>
<dbReference type="AlphaFoldDB" id="A0A1B1N1A6"/>
<dbReference type="EMBL" id="CP014167">
    <property type="protein sequence ID" value="ANS75195.1"/>
    <property type="molecule type" value="Genomic_DNA"/>
</dbReference>
<dbReference type="InterPro" id="IPR009080">
    <property type="entry name" value="tRNAsynth_Ia_anticodon-bd"/>
</dbReference>
<dbReference type="Proteomes" id="UP000092573">
    <property type="component" value="Chromosome"/>
</dbReference>
<keyword evidence="6 9" id="KW-0648">Protein biosynthesis</keyword>
<name>A0A1B1N1A6_9BACL</name>
<keyword evidence="7 9" id="KW-0030">Aminoacyl-tRNA synthetase</keyword>
<dbReference type="PRINTS" id="PR00985">
    <property type="entry name" value="TRNASYNTHLEU"/>
</dbReference>
<evidence type="ECO:0000256" key="5">
    <source>
        <dbReference type="ARBA" id="ARBA00022840"/>
    </source>
</evidence>
<dbReference type="InterPro" id="IPR002300">
    <property type="entry name" value="aa-tRNA-synth_Ia"/>
</dbReference>
<evidence type="ECO:0000256" key="1">
    <source>
        <dbReference type="ARBA" id="ARBA00005594"/>
    </source>
</evidence>
<dbReference type="GO" id="GO:0002161">
    <property type="term" value="F:aminoacyl-tRNA deacylase activity"/>
    <property type="evidence" value="ECO:0007669"/>
    <property type="project" value="InterPro"/>
</dbReference>
<dbReference type="InterPro" id="IPR013155">
    <property type="entry name" value="M/V/L/I-tRNA-synth_anticd-bd"/>
</dbReference>
<feature type="domain" description="Methionyl/Leucyl tRNA synthetase" evidence="13">
    <location>
        <begin position="47"/>
        <end position="178"/>
    </location>
</feature>
<keyword evidence="4 9" id="KW-0547">Nucleotide-binding</keyword>
<dbReference type="HAMAP" id="MF_00049_B">
    <property type="entry name" value="Leu_tRNA_synth_B"/>
    <property type="match status" value="1"/>
</dbReference>
<keyword evidence="3 9" id="KW-0436">Ligase</keyword>
<dbReference type="SUPFAM" id="SSF52374">
    <property type="entry name" value="Nucleotidylyl transferase"/>
    <property type="match status" value="1"/>
</dbReference>
<evidence type="ECO:0000256" key="7">
    <source>
        <dbReference type="ARBA" id="ARBA00023146"/>
    </source>
</evidence>
<dbReference type="Pfam" id="PF09334">
    <property type="entry name" value="tRNA-synt_1g"/>
    <property type="match status" value="1"/>
</dbReference>
<dbReference type="PANTHER" id="PTHR43740:SF2">
    <property type="entry name" value="LEUCINE--TRNA LIGASE, MITOCHONDRIAL"/>
    <property type="match status" value="1"/>
</dbReference>
<feature type="binding site" evidence="9">
    <location>
        <position position="587"/>
    </location>
    <ligand>
        <name>ATP</name>
        <dbReference type="ChEBI" id="CHEBI:30616"/>
    </ligand>
</feature>
<evidence type="ECO:0000313" key="15">
    <source>
        <dbReference type="EMBL" id="ANS75195.1"/>
    </source>
</evidence>
<dbReference type="CDD" id="cd07958">
    <property type="entry name" value="Anticodon_Ia_Leu_BEm"/>
    <property type="match status" value="1"/>
</dbReference>
<dbReference type="GO" id="GO:0005524">
    <property type="term" value="F:ATP binding"/>
    <property type="evidence" value="ECO:0007669"/>
    <property type="project" value="UniProtKB-UniRule"/>
</dbReference>
<comment type="catalytic activity">
    <reaction evidence="8 9">
        <text>tRNA(Leu) + L-leucine + ATP = L-leucyl-tRNA(Leu) + AMP + diphosphate</text>
        <dbReference type="Rhea" id="RHEA:11688"/>
        <dbReference type="Rhea" id="RHEA-COMP:9613"/>
        <dbReference type="Rhea" id="RHEA-COMP:9622"/>
        <dbReference type="ChEBI" id="CHEBI:30616"/>
        <dbReference type="ChEBI" id="CHEBI:33019"/>
        <dbReference type="ChEBI" id="CHEBI:57427"/>
        <dbReference type="ChEBI" id="CHEBI:78442"/>
        <dbReference type="ChEBI" id="CHEBI:78494"/>
        <dbReference type="ChEBI" id="CHEBI:456215"/>
        <dbReference type="EC" id="6.1.1.4"/>
    </reaction>
</comment>
<keyword evidence="2 9" id="KW-0963">Cytoplasm</keyword>
<evidence type="ECO:0000256" key="3">
    <source>
        <dbReference type="ARBA" id="ARBA00022598"/>
    </source>
</evidence>
<dbReference type="Pfam" id="PF00133">
    <property type="entry name" value="tRNA-synt_1"/>
    <property type="match status" value="1"/>
</dbReference>
<dbReference type="FunFam" id="3.40.50.620:FF:000056">
    <property type="entry name" value="Leucine--tRNA ligase"/>
    <property type="match status" value="1"/>
</dbReference>
<dbReference type="GO" id="GO:0006429">
    <property type="term" value="P:leucyl-tRNA aminoacylation"/>
    <property type="evidence" value="ECO:0007669"/>
    <property type="project" value="UniProtKB-UniRule"/>
</dbReference>
<keyword evidence="16" id="KW-1185">Reference proteome</keyword>
<evidence type="ECO:0000259" key="11">
    <source>
        <dbReference type="Pfam" id="PF00133"/>
    </source>
</evidence>
<evidence type="ECO:0000256" key="8">
    <source>
        <dbReference type="ARBA" id="ARBA00047469"/>
    </source>
</evidence>
<dbReference type="InterPro" id="IPR001412">
    <property type="entry name" value="aa-tRNA-synth_I_CS"/>
</dbReference>
<dbReference type="STRING" id="1462996.AWM70_11770"/>
<gene>
    <name evidence="9" type="primary">leuS</name>
    <name evidence="15" type="ORF">AWM70_11770</name>
</gene>
<dbReference type="KEGG" id="pyg:AWM70_11770"/>
<dbReference type="InterPro" id="IPR009008">
    <property type="entry name" value="Val/Leu/Ile-tRNA-synth_edit"/>
</dbReference>
<proteinExistence type="inferred from homology"/>
<dbReference type="InterPro" id="IPR014729">
    <property type="entry name" value="Rossmann-like_a/b/a_fold"/>
</dbReference>
<dbReference type="FunFam" id="3.40.50.620:FF:000077">
    <property type="entry name" value="Leucine--tRNA ligase"/>
    <property type="match status" value="1"/>
</dbReference>
<dbReference type="RefSeq" id="WP_068696592.1">
    <property type="nucleotide sequence ID" value="NZ_CP014167.1"/>
</dbReference>
<evidence type="ECO:0000313" key="16">
    <source>
        <dbReference type="Proteomes" id="UP000092573"/>
    </source>
</evidence>
<evidence type="ECO:0000259" key="12">
    <source>
        <dbReference type="Pfam" id="PF08264"/>
    </source>
</evidence>
<accession>A0A1B1N1A6</accession>
<protein>
    <recommendedName>
        <fullName evidence="9">Leucine--tRNA ligase</fullName>
        <ecNumber evidence="9">6.1.1.4</ecNumber>
    </recommendedName>
    <alternativeName>
        <fullName evidence="9">Leucyl-tRNA synthetase</fullName>
        <shortName evidence="9">LeuRS</shortName>
    </alternativeName>
</protein>
<dbReference type="InterPro" id="IPR025709">
    <property type="entry name" value="Leu_tRNA-synth_edit"/>
</dbReference>
<feature type="domain" description="Aminoacyl-tRNA synthetase class Ia" evidence="11">
    <location>
        <begin position="420"/>
        <end position="610"/>
    </location>
</feature>
<dbReference type="SUPFAM" id="SSF47323">
    <property type="entry name" value="Anticodon-binding domain of a subclass of class I aminoacyl-tRNA synthetases"/>
    <property type="match status" value="1"/>
</dbReference>
<comment type="subcellular location">
    <subcellularLocation>
        <location evidence="9">Cytoplasm</location>
    </subcellularLocation>
</comment>
<evidence type="ECO:0000256" key="4">
    <source>
        <dbReference type="ARBA" id="ARBA00022741"/>
    </source>
</evidence>
<evidence type="ECO:0000259" key="13">
    <source>
        <dbReference type="Pfam" id="PF09334"/>
    </source>
</evidence>
<dbReference type="GO" id="GO:0005829">
    <property type="term" value="C:cytosol"/>
    <property type="evidence" value="ECO:0007669"/>
    <property type="project" value="TreeGrafter"/>
</dbReference>
<dbReference type="Gene3D" id="3.90.740.10">
    <property type="entry name" value="Valyl/Leucyl/Isoleucyl-tRNA synthetase, editing domain"/>
    <property type="match status" value="1"/>
</dbReference>
<dbReference type="InterPro" id="IPR015413">
    <property type="entry name" value="Methionyl/Leucyl_tRNA_Synth"/>
</dbReference>
<feature type="short sequence motif" description="'KMSKS' region" evidence="9">
    <location>
        <begin position="584"/>
        <end position="588"/>
    </location>
</feature>
<dbReference type="GO" id="GO:0004823">
    <property type="term" value="F:leucine-tRNA ligase activity"/>
    <property type="evidence" value="ECO:0007669"/>
    <property type="project" value="UniProtKB-UniRule"/>
</dbReference>
<dbReference type="NCBIfam" id="TIGR00396">
    <property type="entry name" value="leuS_bact"/>
    <property type="match status" value="1"/>
</dbReference>
<evidence type="ECO:0000256" key="6">
    <source>
        <dbReference type="ARBA" id="ARBA00022917"/>
    </source>
</evidence>
<dbReference type="CDD" id="cd00812">
    <property type="entry name" value="LeuRS_core"/>
    <property type="match status" value="1"/>
</dbReference>